<keyword evidence="14" id="KW-0238">DNA-binding</keyword>
<dbReference type="CDD" id="cd04369">
    <property type="entry name" value="Bromodomain"/>
    <property type="match status" value="1"/>
</dbReference>
<keyword evidence="2" id="KW-0488">Methylation</keyword>
<dbReference type="InterPro" id="IPR001214">
    <property type="entry name" value="SET_dom"/>
</dbReference>
<keyword evidence="4 26" id="KW-0489">Methyltransferase</keyword>
<keyword evidence="6" id="KW-0949">S-adenosyl-L-methionine</keyword>
<evidence type="ECO:0000256" key="5">
    <source>
        <dbReference type="ARBA" id="ARBA00022679"/>
    </source>
</evidence>
<sequence>MSEDQSDLPPEIINAYREAKARGLPDGWTCSIDKRHRRKWTAPNNGRSCDSIPKALQISVDLGLLPPDTVIESGKRKRTSGDTGSRKKAKDGRRRGRPPKASSAAETLDAEEPEEQYSEEEEEGDDEPLKPPPPPLDPEHSLDGKNHPTAPTTVHWDPKSADGKKIGWKIRVALNSTTWAEGRIVRYDPYTHKHKIRLQHNGREHNVWIWIRNDQHNVHVATRMVWAHVKGYAWWPAMVMETNTYDPAQQLRIEFFGTGEVSTLRDSPESIRPFSPHQLDPIVAKHKKKRNARAYELACEEYENIQKTRNEAALFYAEKSLHLCDQKAPMQIVGRRVQVFRDDVNYPYGDTVVGKVRKYSGFQKKFLVSFEVSEKTNSKYDATWMTLSTRNAKLQGKRTAHAEITPEALVPFLVGYQADESDDYYKLLNDHCRGCVETWKKSDTLRVVCDQCDSSYHLGCFDPPLQQEQYQKLIKEGVPLLCPQCTMCRGCYQKDSTFGSHQLAPTPKNLSFPATETLNVCLPCREAYEVERYCPNCAHTWDDVRFNEVRHQHDWYGSREGRKRKTELVEDTEFPLVMGAFSGDDKIPHGLKVHPSLYYPETTEFGMTEVEMLVCDACGSWVHAGCANVSEEEYEQISDGKHPLFGKEFLCRVCCRKRCQDIIEALKEEDRMMLFAQPVSERDAPNYHDLIKRPMDLKTLTERAQSDEYLSYAWTRELFELMVMNALTFNRFYTAVWNEAKRFYHSSLKNVFQRIGKAAPPGQYEKAVQKLLKEGEEARRQEADRVQVDETVEKKDLVAGSMAVAIDLPPIRSSVPDQSSCVPFLEVEVTTVDAFYNCWMDACFTCGSSGASDTMLFCVDCGEAFHAFCANVPIHSMSEAAVAGWRCPNCKICEISGDVPADDTQMIFCEMCDRGFNLGMLDPPLTKAPPGLWVCGQCLDCQFCRSTSEPASLKFWSRHTDICFRCGGCDGFSDTMEKCKVCSGLLREADTDFVVCDTCSAKVHTACDQEAYDFSQTSASRTQRVTRIKYSCPSCPRLIAPDALDADADRSLLLKIARSSADCSEKLLDSIIWKTHDMWRDEYIGIINTGIRLVEQTRRDLGDPRFVAQQILADGADVCMSTIQRALRFCHVVKRRRVVERGCRSSSIEHTLLYAKMAASFIELSCQVLRRSVSKEVVHYDRLLELLKPPNQQGVFLAPLDPLRYQPVSLSDENITDVNLSLHVRVADVADPENTKNAHLQPAAPLCGWTEQLGQGRNQSEWKDPRECCLCHICGDVDAGFQDEEPDEAPEGEIIFSPMGRLLPLKDGYWVHTSCALWSSEVFEAPSDGNLHAVEKARSRGAQLKCFGCGRPGATVGCCKSNCPYNYHFTCAKVCGAVFTANQKVFCANHKMHATEIVAKESFEPMKSLIVAGEKRSAVNDSETGEWETCLRVGALTVHSLGKIDPDSDNFHSENYITPPGYIATRIFWSMKDPRARTVYVLKVFKLPDGRAEFAIIPGDDPTSTIRANSISSAYTTFMDRLRKVNFDCFSQGDLLSRLPMTRRSRKKTFGLNGPQFFGFGLDCIRRKLETLPNVEAVVTPLTPNFTSYRFCFSQPDIETVMALHRKRAAAHAELALENASGCARTEGIKAVARSGGSGRITRALVRSAEEVESNTTSQSKRTEDRAKADRNMYQVKYKRMKSVPIEERLAARRSHIHGWGLFTKIDIRKNDPITEYMGEVIRQAISDKRERAYEISGEGSCYMFRLDLQRIVDATKIGSMARFMNHSCQSNAYAKIINVDTDQGMDQKIVVFASRDIAAGEEITYDYKFPVEDGSLKCTCGAPNCIGRLN</sequence>
<dbReference type="Pfam" id="PF05964">
    <property type="entry name" value="FYRN"/>
    <property type="match status" value="1"/>
</dbReference>
<dbReference type="SUPFAM" id="SSF82199">
    <property type="entry name" value="SET domain"/>
    <property type="match status" value="1"/>
</dbReference>
<name>A0A1Z5KEJ5_FISSO</name>
<evidence type="ECO:0000256" key="2">
    <source>
        <dbReference type="ARBA" id="ARBA00022481"/>
    </source>
</evidence>
<dbReference type="SUPFAM" id="SSF63748">
    <property type="entry name" value="Tudor/PWWP/MBT"/>
    <property type="match status" value="1"/>
</dbReference>
<evidence type="ECO:0000256" key="19">
    <source>
        <dbReference type="SAM" id="MobiDB-lite"/>
    </source>
</evidence>
<keyword evidence="3" id="KW-0597">Phosphoprotein</keyword>
<keyword evidence="16" id="KW-0539">Nucleus</keyword>
<dbReference type="SMART" id="SM00317">
    <property type="entry name" value="SET"/>
    <property type="match status" value="1"/>
</dbReference>
<dbReference type="PROSITE" id="PS50812">
    <property type="entry name" value="PWWP"/>
    <property type="match status" value="1"/>
</dbReference>
<evidence type="ECO:0000256" key="16">
    <source>
        <dbReference type="ARBA" id="ARBA00023242"/>
    </source>
</evidence>
<dbReference type="InterPro" id="IPR001965">
    <property type="entry name" value="Znf_PHD"/>
</dbReference>
<dbReference type="SMART" id="SM00184">
    <property type="entry name" value="RING"/>
    <property type="match status" value="4"/>
</dbReference>
<gene>
    <name evidence="26" type="ORF">FisN_4Hh261</name>
</gene>
<dbReference type="EMBL" id="BDSP01000213">
    <property type="protein sequence ID" value="GAX24703.1"/>
    <property type="molecule type" value="Genomic_DNA"/>
</dbReference>
<keyword evidence="11" id="KW-0156">Chromatin regulator</keyword>
<dbReference type="PROSITE" id="PS50868">
    <property type="entry name" value="POST_SET"/>
    <property type="match status" value="1"/>
</dbReference>
<dbReference type="PROSITE" id="PS51543">
    <property type="entry name" value="FYRC"/>
    <property type="match status" value="1"/>
</dbReference>
<dbReference type="Gene3D" id="1.20.920.10">
    <property type="entry name" value="Bromodomain-like"/>
    <property type="match status" value="1"/>
</dbReference>
<keyword evidence="8" id="KW-0677">Repeat</keyword>
<dbReference type="Pfam" id="PF00439">
    <property type="entry name" value="Bromodomain"/>
    <property type="match status" value="1"/>
</dbReference>
<comment type="subcellular location">
    <subcellularLocation>
        <location evidence="1">Nucleus</location>
    </subcellularLocation>
</comment>
<dbReference type="GO" id="GO:0016279">
    <property type="term" value="F:protein-lysine N-methyltransferase activity"/>
    <property type="evidence" value="ECO:0007669"/>
    <property type="project" value="UniProtKB-ARBA"/>
</dbReference>
<evidence type="ECO:0000256" key="15">
    <source>
        <dbReference type="ARBA" id="ARBA00023163"/>
    </source>
</evidence>
<dbReference type="InterPro" id="IPR001487">
    <property type="entry name" value="Bromodomain"/>
</dbReference>
<evidence type="ECO:0000313" key="27">
    <source>
        <dbReference type="Proteomes" id="UP000198406"/>
    </source>
</evidence>
<evidence type="ECO:0000256" key="9">
    <source>
        <dbReference type="ARBA" id="ARBA00022771"/>
    </source>
</evidence>
<dbReference type="PROSITE" id="PS50014">
    <property type="entry name" value="BROMODOMAIN_2"/>
    <property type="match status" value="1"/>
</dbReference>
<proteinExistence type="predicted"/>
<dbReference type="SMART" id="SM00541">
    <property type="entry name" value="FYRN"/>
    <property type="match status" value="1"/>
</dbReference>
<comment type="caution">
    <text evidence="26">The sequence shown here is derived from an EMBL/GenBank/DDBJ whole genome shotgun (WGS) entry which is preliminary data.</text>
</comment>
<dbReference type="Pfam" id="PF00855">
    <property type="entry name" value="PWWP"/>
    <property type="match status" value="1"/>
</dbReference>
<dbReference type="Proteomes" id="UP000198406">
    <property type="component" value="Unassembled WGS sequence"/>
</dbReference>
<dbReference type="Pfam" id="PF00628">
    <property type="entry name" value="PHD"/>
    <property type="match status" value="3"/>
</dbReference>
<evidence type="ECO:0000256" key="11">
    <source>
        <dbReference type="ARBA" id="ARBA00022853"/>
    </source>
</evidence>
<evidence type="ECO:0000259" key="23">
    <source>
        <dbReference type="PROSITE" id="PS50812"/>
    </source>
</evidence>
<dbReference type="InterPro" id="IPR000313">
    <property type="entry name" value="PWWP_dom"/>
</dbReference>
<evidence type="ECO:0000256" key="3">
    <source>
        <dbReference type="ARBA" id="ARBA00022553"/>
    </source>
</evidence>
<dbReference type="InterPro" id="IPR036427">
    <property type="entry name" value="Bromodomain-like_sf"/>
</dbReference>
<dbReference type="GO" id="GO:0140938">
    <property type="term" value="F:histone H3 methyltransferase activity"/>
    <property type="evidence" value="ECO:0007669"/>
    <property type="project" value="UniProtKB-ARBA"/>
</dbReference>
<dbReference type="Gene3D" id="2.30.30.140">
    <property type="match status" value="1"/>
</dbReference>
<evidence type="ECO:0000259" key="21">
    <source>
        <dbReference type="PROSITE" id="PS50016"/>
    </source>
</evidence>
<feature type="domain" description="SET" evidence="22">
    <location>
        <begin position="1688"/>
        <end position="1809"/>
    </location>
</feature>
<evidence type="ECO:0000256" key="8">
    <source>
        <dbReference type="ARBA" id="ARBA00022737"/>
    </source>
</evidence>
<evidence type="ECO:0000256" key="1">
    <source>
        <dbReference type="ARBA" id="ARBA00004123"/>
    </source>
</evidence>
<dbReference type="GO" id="GO:0008270">
    <property type="term" value="F:zinc ion binding"/>
    <property type="evidence" value="ECO:0007669"/>
    <property type="project" value="UniProtKB-KW"/>
</dbReference>
<evidence type="ECO:0000259" key="20">
    <source>
        <dbReference type="PROSITE" id="PS50014"/>
    </source>
</evidence>
<evidence type="ECO:0000256" key="14">
    <source>
        <dbReference type="ARBA" id="ARBA00023125"/>
    </source>
</evidence>
<dbReference type="Gene3D" id="3.30.160.360">
    <property type="match status" value="1"/>
</dbReference>
<feature type="domain" description="PHD-type" evidence="21">
    <location>
        <begin position="840"/>
        <end position="893"/>
    </location>
</feature>
<dbReference type="GO" id="GO:0003677">
    <property type="term" value="F:DNA binding"/>
    <property type="evidence" value="ECO:0007669"/>
    <property type="project" value="UniProtKB-KW"/>
</dbReference>
<feature type="compositionally biased region" description="Basic and acidic residues" evidence="19">
    <location>
        <begin position="137"/>
        <end position="146"/>
    </location>
</feature>
<keyword evidence="10" id="KW-0862">Zinc</keyword>
<dbReference type="SUPFAM" id="SSF47370">
    <property type="entry name" value="Bromodomain"/>
    <property type="match status" value="1"/>
</dbReference>
<dbReference type="InterPro" id="IPR001841">
    <property type="entry name" value="Znf_RING"/>
</dbReference>
<dbReference type="GO" id="GO:0032259">
    <property type="term" value="P:methylation"/>
    <property type="evidence" value="ECO:0007669"/>
    <property type="project" value="UniProtKB-KW"/>
</dbReference>
<keyword evidence="15" id="KW-0804">Transcription</keyword>
<feature type="compositionally biased region" description="Acidic residues" evidence="19">
    <location>
        <begin position="108"/>
        <end position="126"/>
    </location>
</feature>
<dbReference type="Pfam" id="PF13771">
    <property type="entry name" value="zf-HC5HC2H"/>
    <property type="match status" value="1"/>
</dbReference>
<evidence type="ECO:0000259" key="22">
    <source>
        <dbReference type="PROSITE" id="PS50280"/>
    </source>
</evidence>
<evidence type="ECO:0000256" key="13">
    <source>
        <dbReference type="ARBA" id="ARBA00023117"/>
    </source>
</evidence>
<dbReference type="SMART" id="SM00297">
    <property type="entry name" value="BROMO"/>
    <property type="match status" value="1"/>
</dbReference>
<keyword evidence="13 17" id="KW-0103">Bromodomain</keyword>
<dbReference type="InterPro" id="IPR003889">
    <property type="entry name" value="FYrich_C"/>
</dbReference>
<evidence type="ECO:0000256" key="6">
    <source>
        <dbReference type="ARBA" id="ARBA00022691"/>
    </source>
</evidence>
<evidence type="ECO:0000259" key="25">
    <source>
        <dbReference type="PROSITE" id="PS51805"/>
    </source>
</evidence>
<feature type="domain" description="PWWP" evidence="23">
    <location>
        <begin position="221"/>
        <end position="260"/>
    </location>
</feature>
<dbReference type="SMART" id="SM00249">
    <property type="entry name" value="PHD"/>
    <property type="match status" value="6"/>
</dbReference>
<dbReference type="GO" id="GO:0005654">
    <property type="term" value="C:nucleoplasm"/>
    <property type="evidence" value="ECO:0007669"/>
    <property type="project" value="UniProtKB-ARBA"/>
</dbReference>
<evidence type="ECO:0000256" key="17">
    <source>
        <dbReference type="PROSITE-ProRule" id="PRU00035"/>
    </source>
</evidence>
<dbReference type="Gene3D" id="2.30.30.1150">
    <property type="match status" value="1"/>
</dbReference>
<dbReference type="InParanoid" id="A0A1Z5KEJ5"/>
<dbReference type="PROSITE" id="PS51542">
    <property type="entry name" value="FYRN"/>
    <property type="match status" value="1"/>
</dbReference>
<dbReference type="Gene3D" id="2.170.270.10">
    <property type="entry name" value="SET domain"/>
    <property type="match status" value="1"/>
</dbReference>
<dbReference type="InterPro" id="IPR019787">
    <property type="entry name" value="Znf_PHD-finger"/>
</dbReference>
<dbReference type="Pfam" id="PF00856">
    <property type="entry name" value="SET"/>
    <property type="match status" value="1"/>
</dbReference>
<keyword evidence="7" id="KW-0479">Metal-binding</keyword>
<dbReference type="InterPro" id="IPR003888">
    <property type="entry name" value="FYrich_N"/>
</dbReference>
<dbReference type="PROSITE" id="PS50280">
    <property type="entry name" value="SET"/>
    <property type="match status" value="1"/>
</dbReference>
<evidence type="ECO:0000256" key="4">
    <source>
        <dbReference type="ARBA" id="ARBA00022603"/>
    </source>
</evidence>
<keyword evidence="9 18" id="KW-0863">Zinc-finger</keyword>
<dbReference type="PROSITE" id="PS50016">
    <property type="entry name" value="ZF_PHD_2"/>
    <property type="match status" value="1"/>
</dbReference>
<reference evidence="26 27" key="1">
    <citation type="journal article" date="2015" name="Plant Cell">
        <title>Oil accumulation by the oleaginous diatom Fistulifera solaris as revealed by the genome and transcriptome.</title>
        <authorList>
            <person name="Tanaka T."/>
            <person name="Maeda Y."/>
            <person name="Veluchamy A."/>
            <person name="Tanaka M."/>
            <person name="Abida H."/>
            <person name="Marechal E."/>
            <person name="Bowler C."/>
            <person name="Muto M."/>
            <person name="Sunaga Y."/>
            <person name="Tanaka M."/>
            <person name="Yoshino T."/>
            <person name="Taniguchi T."/>
            <person name="Fukuda Y."/>
            <person name="Nemoto M."/>
            <person name="Matsumoto M."/>
            <person name="Wong P.S."/>
            <person name="Aburatani S."/>
            <person name="Fujibuchi W."/>
        </authorList>
    </citation>
    <scope>NUCLEOTIDE SEQUENCE [LARGE SCALE GENOMIC DNA]</scope>
    <source>
        <strain evidence="26 27">JPCC DA0580</strain>
    </source>
</reference>
<evidence type="ECO:0000256" key="18">
    <source>
        <dbReference type="PROSITE-ProRule" id="PRU00146"/>
    </source>
</evidence>
<evidence type="ECO:0000256" key="10">
    <source>
        <dbReference type="ARBA" id="ARBA00022833"/>
    </source>
</evidence>
<dbReference type="PANTHER" id="PTHR45888:SF6">
    <property type="entry name" value="HL01030P-RELATED"/>
    <property type="match status" value="1"/>
</dbReference>
<keyword evidence="5 26" id="KW-0808">Transferase</keyword>
<dbReference type="SUPFAM" id="SSF57903">
    <property type="entry name" value="FYVE/PHD zinc finger"/>
    <property type="match status" value="4"/>
</dbReference>
<keyword evidence="12" id="KW-0805">Transcription regulation</keyword>
<keyword evidence="27" id="KW-1185">Reference proteome</keyword>
<protein>
    <submittedName>
        <fullName evidence="26">Histone-lysine N-methyltransferase MLL3</fullName>
        <ecNumber evidence="26">2.1.1.43</ecNumber>
    </submittedName>
</protein>
<dbReference type="PROSITE" id="PS51805">
    <property type="entry name" value="EPHD"/>
    <property type="match status" value="1"/>
</dbReference>
<feature type="domain" description="PHD-type" evidence="25">
    <location>
        <begin position="1265"/>
        <end position="1391"/>
    </location>
</feature>
<dbReference type="PANTHER" id="PTHR45888">
    <property type="entry name" value="HL01030P-RELATED"/>
    <property type="match status" value="1"/>
</dbReference>
<dbReference type="Gene3D" id="3.30.40.10">
    <property type="entry name" value="Zinc/RING finger domain, C3HC4 (zinc finger)"/>
    <property type="match status" value="5"/>
</dbReference>
<dbReference type="EC" id="2.1.1.43" evidence="26"/>
<dbReference type="CDD" id="cd10518">
    <property type="entry name" value="SET_SETD1-like"/>
    <property type="match status" value="1"/>
</dbReference>
<organism evidence="26 27">
    <name type="scientific">Fistulifera solaris</name>
    <name type="common">Oleaginous diatom</name>
    <dbReference type="NCBI Taxonomy" id="1519565"/>
    <lineage>
        <taxon>Eukaryota</taxon>
        <taxon>Sar</taxon>
        <taxon>Stramenopiles</taxon>
        <taxon>Ochrophyta</taxon>
        <taxon>Bacillariophyta</taxon>
        <taxon>Bacillariophyceae</taxon>
        <taxon>Bacillariophycidae</taxon>
        <taxon>Naviculales</taxon>
        <taxon>Naviculaceae</taxon>
        <taxon>Fistulifera</taxon>
    </lineage>
</organism>
<feature type="compositionally biased region" description="Basic residues" evidence="19">
    <location>
        <begin position="86"/>
        <end position="98"/>
    </location>
</feature>
<evidence type="ECO:0000256" key="7">
    <source>
        <dbReference type="ARBA" id="ARBA00022723"/>
    </source>
</evidence>
<dbReference type="InterPro" id="IPR046341">
    <property type="entry name" value="SET_dom_sf"/>
</dbReference>
<dbReference type="CDD" id="cd05162">
    <property type="entry name" value="PWWP"/>
    <property type="match status" value="1"/>
</dbReference>
<accession>A0A1Z5KEJ5</accession>
<dbReference type="InterPro" id="IPR034732">
    <property type="entry name" value="EPHD"/>
</dbReference>
<dbReference type="InterPro" id="IPR013083">
    <property type="entry name" value="Znf_RING/FYVE/PHD"/>
</dbReference>
<feature type="domain" description="Bromo" evidence="20">
    <location>
        <begin position="667"/>
        <end position="737"/>
    </location>
</feature>
<feature type="domain" description="Post-SET" evidence="24">
    <location>
        <begin position="1815"/>
        <end position="1831"/>
    </location>
</feature>
<feature type="region of interest" description="Disordered" evidence="19">
    <location>
        <begin position="60"/>
        <end position="161"/>
    </location>
</feature>
<dbReference type="InterPro" id="IPR003616">
    <property type="entry name" value="Post-SET_dom"/>
</dbReference>
<evidence type="ECO:0000259" key="24">
    <source>
        <dbReference type="PROSITE" id="PS50868"/>
    </source>
</evidence>
<dbReference type="InterPro" id="IPR011011">
    <property type="entry name" value="Znf_FYVE_PHD"/>
</dbReference>
<evidence type="ECO:0000313" key="26">
    <source>
        <dbReference type="EMBL" id="GAX24703.1"/>
    </source>
</evidence>
<feature type="region of interest" description="Disordered" evidence="19">
    <location>
        <begin position="1648"/>
        <end position="1668"/>
    </location>
</feature>
<evidence type="ECO:0000256" key="12">
    <source>
        <dbReference type="ARBA" id="ARBA00023015"/>
    </source>
</evidence>
<dbReference type="OrthoDB" id="308383at2759"/>